<dbReference type="Pfam" id="PF03534">
    <property type="entry name" value="SpvB"/>
    <property type="match status" value="1"/>
</dbReference>
<dbReference type="Pfam" id="PF13517">
    <property type="entry name" value="FG-GAP_3"/>
    <property type="match status" value="2"/>
</dbReference>
<dbReference type="InterPro" id="IPR013517">
    <property type="entry name" value="FG-GAP"/>
</dbReference>
<organism evidence="5 6">
    <name type="scientific">Mycobacterium kansasii</name>
    <dbReference type="NCBI Taxonomy" id="1768"/>
    <lineage>
        <taxon>Bacteria</taxon>
        <taxon>Bacillati</taxon>
        <taxon>Actinomycetota</taxon>
        <taxon>Actinomycetes</taxon>
        <taxon>Mycobacteriales</taxon>
        <taxon>Mycobacteriaceae</taxon>
        <taxon>Mycobacterium</taxon>
    </lineage>
</organism>
<dbReference type="PANTHER" id="PTHR44103">
    <property type="entry name" value="PROPROTEIN CONVERTASE P"/>
    <property type="match status" value="1"/>
</dbReference>
<dbReference type="InterPro" id="IPR003284">
    <property type="entry name" value="Sal_SpvB"/>
</dbReference>
<dbReference type="EMBL" id="MVBN01000001">
    <property type="protein sequence ID" value="OOK83321.1"/>
    <property type="molecule type" value="Genomic_DNA"/>
</dbReference>
<reference evidence="5 6" key="1">
    <citation type="submission" date="2017-02" db="EMBL/GenBank/DDBJ databases">
        <title>Complete genome sequences of Mycobacterium kansasii strains isolated from rhesus macaques.</title>
        <authorList>
            <person name="Panda A."/>
            <person name="Nagaraj S."/>
            <person name="Zhao X."/>
            <person name="Tettelin H."/>
            <person name="Detolla L.J."/>
        </authorList>
    </citation>
    <scope>NUCLEOTIDE SEQUENCE [LARGE SCALE GENOMIC DNA]</scope>
    <source>
        <strain evidence="5 6">11-3469</strain>
    </source>
</reference>
<evidence type="ECO:0000256" key="4">
    <source>
        <dbReference type="ARBA" id="ARBA00023026"/>
    </source>
</evidence>
<proteinExistence type="predicted"/>
<name>A0A1V3XXW1_MYCKA</name>
<dbReference type="Proteomes" id="UP000188532">
    <property type="component" value="Unassembled WGS sequence"/>
</dbReference>
<dbReference type="GO" id="GO:0005737">
    <property type="term" value="C:cytoplasm"/>
    <property type="evidence" value="ECO:0007669"/>
    <property type="project" value="InterPro"/>
</dbReference>
<evidence type="ECO:0000256" key="3">
    <source>
        <dbReference type="ARBA" id="ARBA00022729"/>
    </source>
</evidence>
<evidence type="ECO:0000256" key="2">
    <source>
        <dbReference type="ARBA" id="ARBA00022525"/>
    </source>
</evidence>
<gene>
    <name evidence="5" type="ORF">BZL29_1023</name>
</gene>
<keyword evidence="3" id="KW-0732">Signal</keyword>
<evidence type="ECO:0000256" key="1">
    <source>
        <dbReference type="ARBA" id="ARBA00004613"/>
    </source>
</evidence>
<dbReference type="PANTHER" id="PTHR44103:SF1">
    <property type="entry name" value="PROPROTEIN CONVERTASE P"/>
    <property type="match status" value="1"/>
</dbReference>
<evidence type="ECO:0000313" key="5">
    <source>
        <dbReference type="EMBL" id="OOK83321.1"/>
    </source>
</evidence>
<accession>A0A1V3XXW1</accession>
<dbReference type="SUPFAM" id="SSF69318">
    <property type="entry name" value="Integrin alpha N-terminal domain"/>
    <property type="match status" value="1"/>
</dbReference>
<protein>
    <submittedName>
        <fullName evidence="5">Virulence plasmid 65kDa B family protein</fullName>
    </submittedName>
</protein>
<keyword evidence="4" id="KW-0843">Virulence</keyword>
<dbReference type="GO" id="GO:0005576">
    <property type="term" value="C:extracellular region"/>
    <property type="evidence" value="ECO:0007669"/>
    <property type="project" value="UniProtKB-SubCell"/>
</dbReference>
<comment type="subcellular location">
    <subcellularLocation>
        <location evidence="1">Secreted</location>
    </subcellularLocation>
</comment>
<dbReference type="AlphaFoldDB" id="A0A1V3XXW1"/>
<sequence length="746" mass="81783">MAQPLTEQSNAAAAPLALPKGGGAIRGIGEKFGANPVTGTGSLSIPIPASPGRDGFGPSLTLTYDSGSGNGPFGFGWTLRLASITRRTDRGLPRYRDAAESDVFILADTEDLVPVLTDAGTRFEDRASAPGYVIHRYRPRLEGLFARIERWTRRSDGDVHWRSFSRDNVLTIYGRDDRSRIRDPADRRRIFSWLVSETRDDRGNGILFDYVAENGAGVPLEQVHERNRGDRDDAARSANRYLKRVRYANRTTLLDENGDRPTDLTQANIDSTVWMMEVVFDYDEGHFETLPPAPGVPAREQHTLVRASPQPAHAWAPRPDPFSTFRPGFEVRTVRRCRRALVFHHIPDVAGMAEPVRPGYDGLVAATHFDYNDLDLPASVAVEHAHDGSTRYGSFLCAVTQSGYRHADAPGTELEQSLPPVELRYSRPAIQEAVRQLDAEDIADLPAGLDARRRLVDLDGEGLPGILADEAGWWYYKANLGEGQFGSAAVVSSQPRSGRDRLIDLDGDGRPALVCLDGPVPGYYERAPGAGWENLRAFERLPALVWDDPALRFVDVDGDGRPDVLVTEDEALAWYPFLGDEGFGDRARVPAALNEELGPRVVLADALESIQLADMSGDGLADIVRIRNGDVCYWPNLGYGQFGAKITLDDVAPFDDAEAFDQRRIRLADIDGSGTTDLIYLADDGIRLYFNRSGNSLSEARPLPPLPHLDDVVNVMAADLLGNGTACLVWSSSLPGDAAHRFATST</sequence>
<dbReference type="STRING" id="1768.B1T50_23455"/>
<keyword evidence="2" id="KW-0964">Secreted</keyword>
<dbReference type="InterPro" id="IPR028994">
    <property type="entry name" value="Integrin_alpha_N"/>
</dbReference>
<comment type="caution">
    <text evidence="5">The sequence shown here is derived from an EMBL/GenBank/DDBJ whole genome shotgun (WGS) entry which is preliminary data.</text>
</comment>
<evidence type="ECO:0000313" key="6">
    <source>
        <dbReference type="Proteomes" id="UP000188532"/>
    </source>
</evidence>